<evidence type="ECO:0000313" key="2">
    <source>
        <dbReference type="Proteomes" id="UP001233999"/>
    </source>
</evidence>
<accession>A0AAD8E2R0</accession>
<name>A0AAD8E2R0_DIPPU</name>
<evidence type="ECO:0000313" key="1">
    <source>
        <dbReference type="EMBL" id="KAJ9574559.1"/>
    </source>
</evidence>
<protein>
    <submittedName>
        <fullName evidence="1">Uncharacterized protein</fullName>
    </submittedName>
</protein>
<reference evidence="1" key="1">
    <citation type="journal article" date="2023" name="IScience">
        <title>Live-bearing cockroach genome reveals convergent evolutionary mechanisms linked to viviparity in insects and beyond.</title>
        <authorList>
            <person name="Fouks B."/>
            <person name="Harrison M.C."/>
            <person name="Mikhailova A.A."/>
            <person name="Marchal E."/>
            <person name="English S."/>
            <person name="Carruthers M."/>
            <person name="Jennings E.C."/>
            <person name="Chiamaka E.L."/>
            <person name="Frigard R.A."/>
            <person name="Pippel M."/>
            <person name="Attardo G.M."/>
            <person name="Benoit J.B."/>
            <person name="Bornberg-Bauer E."/>
            <person name="Tobe S.S."/>
        </authorList>
    </citation>
    <scope>NUCLEOTIDE SEQUENCE</scope>
    <source>
        <strain evidence="1">Stay&amp;Tobe</strain>
    </source>
</reference>
<dbReference type="Proteomes" id="UP001233999">
    <property type="component" value="Unassembled WGS sequence"/>
</dbReference>
<gene>
    <name evidence="1" type="ORF">L9F63_008270</name>
</gene>
<reference evidence="1" key="2">
    <citation type="submission" date="2023-05" db="EMBL/GenBank/DDBJ databases">
        <authorList>
            <person name="Fouks B."/>
        </authorList>
    </citation>
    <scope>NUCLEOTIDE SEQUENCE</scope>
    <source>
        <strain evidence="1">Stay&amp;Tobe</strain>
        <tissue evidence="1">Testes</tissue>
    </source>
</reference>
<proteinExistence type="predicted"/>
<keyword evidence="2" id="KW-1185">Reference proteome</keyword>
<dbReference type="AlphaFoldDB" id="A0AAD8E2R0"/>
<sequence>AVVYDLEDIIESRVDMSFTRLEKMSIRVQRHKVHRNAKSATLRMVLFTVSCCWCGIRQCD</sequence>
<comment type="caution">
    <text evidence="1">The sequence shown here is derived from an EMBL/GenBank/DDBJ whole genome shotgun (WGS) entry which is preliminary data.</text>
</comment>
<feature type="non-terminal residue" evidence="1">
    <location>
        <position position="1"/>
    </location>
</feature>
<feature type="non-terminal residue" evidence="1">
    <location>
        <position position="60"/>
    </location>
</feature>
<organism evidence="1 2">
    <name type="scientific">Diploptera punctata</name>
    <name type="common">Pacific beetle cockroach</name>
    <dbReference type="NCBI Taxonomy" id="6984"/>
    <lineage>
        <taxon>Eukaryota</taxon>
        <taxon>Metazoa</taxon>
        <taxon>Ecdysozoa</taxon>
        <taxon>Arthropoda</taxon>
        <taxon>Hexapoda</taxon>
        <taxon>Insecta</taxon>
        <taxon>Pterygota</taxon>
        <taxon>Neoptera</taxon>
        <taxon>Polyneoptera</taxon>
        <taxon>Dictyoptera</taxon>
        <taxon>Blattodea</taxon>
        <taxon>Blaberoidea</taxon>
        <taxon>Blaberidae</taxon>
        <taxon>Diplopterinae</taxon>
        <taxon>Diploptera</taxon>
    </lineage>
</organism>
<dbReference type="EMBL" id="JASPKZ010010278">
    <property type="protein sequence ID" value="KAJ9574559.1"/>
    <property type="molecule type" value="Genomic_DNA"/>
</dbReference>